<dbReference type="EMBL" id="DF830077">
    <property type="protein sequence ID" value="GAK65930.1"/>
    <property type="molecule type" value="Genomic_DNA"/>
</dbReference>
<comment type="subcellular location">
    <subcellularLocation>
        <location evidence="1">Nucleus</location>
    </subcellularLocation>
</comment>
<feature type="region of interest" description="Disordered" evidence="4">
    <location>
        <begin position="1"/>
        <end position="41"/>
    </location>
</feature>
<dbReference type="GO" id="GO:0003684">
    <property type="term" value="F:damaged DNA binding"/>
    <property type="evidence" value="ECO:0007669"/>
    <property type="project" value="TreeGrafter"/>
</dbReference>
<dbReference type="GO" id="GO:0010792">
    <property type="term" value="P:DNA double-strand break processing involved in repair via single-strand annealing"/>
    <property type="evidence" value="ECO:0007669"/>
    <property type="project" value="TreeGrafter"/>
</dbReference>
<organism evidence="6">
    <name type="scientific">Pseudozyma antarctica</name>
    <name type="common">Yeast</name>
    <name type="synonym">Candida antarctica</name>
    <dbReference type="NCBI Taxonomy" id="84753"/>
    <lineage>
        <taxon>Eukaryota</taxon>
        <taxon>Fungi</taxon>
        <taxon>Dikarya</taxon>
        <taxon>Basidiomycota</taxon>
        <taxon>Ustilaginomycotina</taxon>
        <taxon>Ustilaginomycetes</taxon>
        <taxon>Ustilaginales</taxon>
        <taxon>Ustilaginaceae</taxon>
        <taxon>Moesziomyces</taxon>
    </lineage>
</organism>
<dbReference type="PANTHER" id="PTHR15107:SF0">
    <property type="entry name" value="DNA ENDONUCLEASE ACTIVATOR CTP1 C-TERMINAL DOMAIN-CONTAINING PROTEIN"/>
    <property type="match status" value="1"/>
</dbReference>
<dbReference type="InterPro" id="IPR033316">
    <property type="entry name" value="RBBP8-like"/>
</dbReference>
<evidence type="ECO:0000256" key="2">
    <source>
        <dbReference type="ARBA" id="ARBA00022763"/>
    </source>
</evidence>
<feature type="compositionally biased region" description="Polar residues" evidence="4">
    <location>
        <begin position="84"/>
        <end position="96"/>
    </location>
</feature>
<evidence type="ECO:0000256" key="1">
    <source>
        <dbReference type="ARBA" id="ARBA00004123"/>
    </source>
</evidence>
<evidence type="ECO:0000313" key="7">
    <source>
        <dbReference type="Proteomes" id="UP000053758"/>
    </source>
</evidence>
<reference evidence="6" key="1">
    <citation type="submission" date="2014-07" db="EMBL/GenBank/DDBJ databases">
        <title>Draft genome sequence of the yeast Pseudozyma antarctica JCM 10317 known as a producer of lipase B which used in a wide range of industrial applications.</title>
        <authorList>
            <person name="Morita T."/>
            <person name="Saika A."/>
            <person name="Koike H."/>
        </authorList>
    </citation>
    <scope>NUCLEOTIDE SEQUENCE</scope>
    <source>
        <strain evidence="6">JCM 10317</strain>
    </source>
</reference>
<evidence type="ECO:0000256" key="4">
    <source>
        <dbReference type="SAM" id="MobiDB-lite"/>
    </source>
</evidence>
<feature type="region of interest" description="Disordered" evidence="4">
    <location>
        <begin position="79"/>
        <end position="107"/>
    </location>
</feature>
<feature type="region of interest" description="Disordered" evidence="4">
    <location>
        <begin position="204"/>
        <end position="235"/>
    </location>
</feature>
<feature type="compositionally biased region" description="Low complexity" evidence="4">
    <location>
        <begin position="11"/>
        <end position="21"/>
    </location>
</feature>
<evidence type="ECO:0000256" key="3">
    <source>
        <dbReference type="ARBA" id="ARBA00023242"/>
    </source>
</evidence>
<dbReference type="HOGENOM" id="CLU_824191_0_0_1"/>
<evidence type="ECO:0000313" key="6">
    <source>
        <dbReference type="EMBL" id="GAK65930.1"/>
    </source>
</evidence>
<dbReference type="PANTHER" id="PTHR15107">
    <property type="entry name" value="RETINOBLASTOMA BINDING PROTEIN 8"/>
    <property type="match status" value="1"/>
</dbReference>
<evidence type="ECO:0000259" key="5">
    <source>
        <dbReference type="Pfam" id="PF08573"/>
    </source>
</evidence>
<dbReference type="AlphaFoldDB" id="A0A081CGY4"/>
<dbReference type="Pfam" id="PF08573">
    <property type="entry name" value="SAE2"/>
    <property type="match status" value="1"/>
</dbReference>
<feature type="region of interest" description="Disordered" evidence="4">
    <location>
        <begin position="311"/>
        <end position="337"/>
    </location>
</feature>
<keyword evidence="3" id="KW-0539">Nucleus</keyword>
<keyword evidence="7" id="KW-1185">Reference proteome</keyword>
<accession>A0A081CGY4</accession>
<dbReference type="GeneID" id="26304979"/>
<feature type="domain" description="DNA endonuclease activator Ctp1 C-terminal" evidence="5">
    <location>
        <begin position="292"/>
        <end position="321"/>
    </location>
</feature>
<gene>
    <name evidence="6" type="ORF">PAN0_010d4152</name>
</gene>
<feature type="region of interest" description="Disordered" evidence="4">
    <location>
        <begin position="148"/>
        <end position="183"/>
    </location>
</feature>
<feature type="compositionally biased region" description="Basic residues" evidence="4">
    <location>
        <begin position="1"/>
        <end position="10"/>
    </location>
</feature>
<sequence length="337" mass="36377">MSSPLKRKRSAASSSRDPSASHGAARAGQGQLSVPALADGPAPTRAELERCVGRLSATMLQLEALVHRLPDTSPRAVLSEVSAPAQSFSTQPAEANSDSRKAPEQSCSSCAALQQRVRELEAREAAHKKEKEAWAAFKQWWLRSLAKKERTNHQRSPKSSPIAAVLGKSSSPRRQRTSTLSAFNKLDPASREIWIQAGIVDGPSSSSQLDANISEPSPGPSAPEAPVVGGESGPSEPILPIAGARRDVGWVDSTPVRSRIQRRTMIAHDCPDCASFYSHLNELRPNNPGDAEKNACSRHRTTHARQATPEGYWNIGFPTTQDAELINDSARKARPPR</sequence>
<protein>
    <recommendedName>
        <fullName evidence="5">DNA endonuclease activator Ctp1 C-terminal domain-containing protein</fullName>
    </recommendedName>
</protein>
<keyword evidence="2" id="KW-0227">DNA damage</keyword>
<proteinExistence type="predicted"/>
<dbReference type="RefSeq" id="XP_014656092.1">
    <property type="nucleotide sequence ID" value="XM_014800606.1"/>
</dbReference>
<dbReference type="Proteomes" id="UP000053758">
    <property type="component" value="Unassembled WGS sequence"/>
</dbReference>
<name>A0A081CGY4_PSEA2</name>
<dbReference type="GO" id="GO:0005634">
    <property type="term" value="C:nucleus"/>
    <property type="evidence" value="ECO:0007669"/>
    <property type="project" value="UniProtKB-SubCell"/>
</dbReference>
<dbReference type="InterPro" id="IPR013882">
    <property type="entry name" value="Ctp1_C"/>
</dbReference>